<evidence type="ECO:0000256" key="2">
    <source>
        <dbReference type="SAM" id="SignalP"/>
    </source>
</evidence>
<evidence type="ECO:0000256" key="1">
    <source>
        <dbReference type="SAM" id="MobiDB-lite"/>
    </source>
</evidence>
<name>A0A6H5IXZ8_9HYME</name>
<reference evidence="3 4" key="1">
    <citation type="submission" date="2020-02" db="EMBL/GenBank/DDBJ databases">
        <authorList>
            <person name="Ferguson B K."/>
        </authorList>
    </citation>
    <scope>NUCLEOTIDE SEQUENCE [LARGE SCALE GENOMIC DNA]</scope>
</reference>
<gene>
    <name evidence="3" type="ORF">TBRA_LOCUS12468</name>
</gene>
<keyword evidence="2" id="KW-0732">Signal</keyword>
<feature type="chain" id="PRO_5026140240" evidence="2">
    <location>
        <begin position="19"/>
        <end position="331"/>
    </location>
</feature>
<accession>A0A6H5IXZ8</accession>
<dbReference type="AlphaFoldDB" id="A0A6H5IXZ8"/>
<dbReference type="Proteomes" id="UP000479190">
    <property type="component" value="Unassembled WGS sequence"/>
</dbReference>
<proteinExistence type="predicted"/>
<keyword evidence="4" id="KW-1185">Reference proteome</keyword>
<evidence type="ECO:0000313" key="3">
    <source>
        <dbReference type="EMBL" id="CAB0040774.1"/>
    </source>
</evidence>
<dbReference type="EMBL" id="CADCXV010001050">
    <property type="protein sequence ID" value="CAB0040774.1"/>
    <property type="molecule type" value="Genomic_DNA"/>
</dbReference>
<organism evidence="3 4">
    <name type="scientific">Trichogramma brassicae</name>
    <dbReference type="NCBI Taxonomy" id="86971"/>
    <lineage>
        <taxon>Eukaryota</taxon>
        <taxon>Metazoa</taxon>
        <taxon>Ecdysozoa</taxon>
        <taxon>Arthropoda</taxon>
        <taxon>Hexapoda</taxon>
        <taxon>Insecta</taxon>
        <taxon>Pterygota</taxon>
        <taxon>Neoptera</taxon>
        <taxon>Endopterygota</taxon>
        <taxon>Hymenoptera</taxon>
        <taxon>Apocrita</taxon>
        <taxon>Proctotrupomorpha</taxon>
        <taxon>Chalcidoidea</taxon>
        <taxon>Trichogrammatidae</taxon>
        <taxon>Trichogramma</taxon>
    </lineage>
</organism>
<evidence type="ECO:0000313" key="4">
    <source>
        <dbReference type="Proteomes" id="UP000479190"/>
    </source>
</evidence>
<sequence length="331" mass="36414">MRLMLVGALVALNWTTQHHFLCEHYASVSSASPPLLDEEVNQICCEPLPGSTTFFSLRPVTLDDVTRALKKCTSSGCDADEISSSSNLRVRSSHPNKINRVIRYSNNIMAEYKSASSISRPLRAITAFLAESFGASARLLRMSSEPNLVTKKDPRWTLYLYRRRQDLKNFHFLPLPSKQLMILSRYLCAICRIGIFCGKELERRARTGSGWIAARLVRTAAASAPAAQQPQHSSSAAASAPSAQQHQHRSSSAASAQPQPNNNSQPLASIEISSAEIAFFSFSLVEHGAYRLDGPCAQWFSIIGATVARRKGRTNTASRRTGLRAVFGPFE</sequence>
<feature type="signal peptide" evidence="2">
    <location>
        <begin position="1"/>
        <end position="18"/>
    </location>
</feature>
<protein>
    <submittedName>
        <fullName evidence="3">Uncharacterized protein</fullName>
    </submittedName>
</protein>
<feature type="region of interest" description="Disordered" evidence="1">
    <location>
        <begin position="223"/>
        <end position="266"/>
    </location>
</feature>